<evidence type="ECO:0000256" key="2">
    <source>
        <dbReference type="SAM" id="Phobius"/>
    </source>
</evidence>
<name>A0A5N5TK48_9CRUS</name>
<feature type="transmembrane region" description="Helical" evidence="2">
    <location>
        <begin position="50"/>
        <end position="75"/>
    </location>
</feature>
<comment type="caution">
    <text evidence="3">The sequence shown here is derived from an EMBL/GenBank/DDBJ whole genome shotgun (WGS) entry which is preliminary data.</text>
</comment>
<feature type="compositionally biased region" description="Low complexity" evidence="1">
    <location>
        <begin position="168"/>
        <end position="179"/>
    </location>
</feature>
<keyword evidence="2" id="KW-0472">Membrane</keyword>
<keyword evidence="2" id="KW-1133">Transmembrane helix</keyword>
<dbReference type="AlphaFoldDB" id="A0A5N5TK48"/>
<keyword evidence="4" id="KW-1185">Reference proteome</keyword>
<reference evidence="3 4" key="1">
    <citation type="journal article" date="2019" name="PLoS Biol.">
        <title>Sex chromosomes control vertical transmission of feminizing Wolbachia symbionts in an isopod.</title>
        <authorList>
            <person name="Becking T."/>
            <person name="Chebbi M.A."/>
            <person name="Giraud I."/>
            <person name="Moumen B."/>
            <person name="Laverre T."/>
            <person name="Caubet Y."/>
            <person name="Peccoud J."/>
            <person name="Gilbert C."/>
            <person name="Cordaux R."/>
        </authorList>
    </citation>
    <scope>NUCLEOTIDE SEQUENCE [LARGE SCALE GENOMIC DNA]</scope>
    <source>
        <strain evidence="3">ANa2</strain>
        <tissue evidence="3">Whole body excluding digestive tract and cuticle</tissue>
    </source>
</reference>
<keyword evidence="2" id="KW-0812">Transmembrane</keyword>
<evidence type="ECO:0000256" key="1">
    <source>
        <dbReference type="SAM" id="MobiDB-lite"/>
    </source>
</evidence>
<dbReference type="EMBL" id="SEYY01000759">
    <property type="protein sequence ID" value="KAB7506531.1"/>
    <property type="molecule type" value="Genomic_DNA"/>
</dbReference>
<sequence length="403" mass="46029">MIPLTTKGNYDQCTIVLVKDKCLSRFILLFQETQSEVDLFGETLIRRPSILVSGLLVVLGVFDILISLACVALSAREACGPNSVHMGVFSNNDGHDKKERLYRWLGQQKYIFQASSNGQKNIASISQFVPLSSSGQSSPVRKYFSPPINSKSEHFTRMPLKSSLKPTGISGISEGNSSEVTNEKRSKASSGVTHSEKKNSSVIFLQPDNDFEVEEPFLIKRKHKSKAPPPPSQPSSLPPFMPLEMSHLTKDSLYSSHCPQHSQYIPLYAQAYNNHTFQSLPCLQHQIYAHHPPIYYPQASPPVGLHLPIIENYTLHDERRAMEKLYRRSERKRLKEKRKKREARHKRREERERRRNRVLTDKQIEDTYTGLDREIAEGFISFAMEPSVSKRRVRHSSSDHDIC</sequence>
<evidence type="ECO:0000313" key="4">
    <source>
        <dbReference type="Proteomes" id="UP000326759"/>
    </source>
</evidence>
<dbReference type="Proteomes" id="UP000326759">
    <property type="component" value="Unassembled WGS sequence"/>
</dbReference>
<feature type="compositionally biased region" description="Basic residues" evidence="1">
    <location>
        <begin position="331"/>
        <end position="348"/>
    </location>
</feature>
<feature type="region of interest" description="Disordered" evidence="1">
    <location>
        <begin position="331"/>
        <end position="355"/>
    </location>
</feature>
<dbReference type="OrthoDB" id="6382820at2759"/>
<protein>
    <submittedName>
        <fullName evidence="3">Uncharacterized protein</fullName>
    </submittedName>
</protein>
<proteinExistence type="predicted"/>
<organism evidence="3 4">
    <name type="scientific">Armadillidium nasatum</name>
    <dbReference type="NCBI Taxonomy" id="96803"/>
    <lineage>
        <taxon>Eukaryota</taxon>
        <taxon>Metazoa</taxon>
        <taxon>Ecdysozoa</taxon>
        <taxon>Arthropoda</taxon>
        <taxon>Crustacea</taxon>
        <taxon>Multicrustacea</taxon>
        <taxon>Malacostraca</taxon>
        <taxon>Eumalacostraca</taxon>
        <taxon>Peracarida</taxon>
        <taxon>Isopoda</taxon>
        <taxon>Oniscidea</taxon>
        <taxon>Crinocheta</taxon>
        <taxon>Armadillidiidae</taxon>
        <taxon>Armadillidium</taxon>
    </lineage>
</organism>
<evidence type="ECO:0000313" key="3">
    <source>
        <dbReference type="EMBL" id="KAB7506531.1"/>
    </source>
</evidence>
<gene>
    <name evidence="3" type="ORF">Anas_02746</name>
</gene>
<feature type="region of interest" description="Disordered" evidence="1">
    <location>
        <begin position="155"/>
        <end position="198"/>
    </location>
</feature>
<accession>A0A5N5TK48</accession>